<dbReference type="EMBL" id="CP017675">
    <property type="protein sequence ID" value="APB33348.1"/>
    <property type="molecule type" value="Genomic_DNA"/>
</dbReference>
<dbReference type="InterPro" id="IPR015655">
    <property type="entry name" value="PP2C"/>
</dbReference>
<dbReference type="Pfam" id="PF13672">
    <property type="entry name" value="PP2C_2"/>
    <property type="match status" value="1"/>
</dbReference>
<proteinExistence type="predicted"/>
<dbReference type="Gene3D" id="3.60.40.10">
    <property type="entry name" value="PPM-type phosphatase domain"/>
    <property type="match status" value="1"/>
</dbReference>
<dbReference type="AlphaFoldDB" id="A0A1J0ABN6"/>
<evidence type="ECO:0000313" key="2">
    <source>
        <dbReference type="EMBL" id="APB33348.1"/>
    </source>
</evidence>
<sequence>MIRFNIPWYIISGWHNKAMKHAIPSLERMQLQFSALSHPGVVRQHNEDACHADAQGRFFMVADGMGGYSGGERASQLTVAIMALYLETYWAQTQTPAEVIQRAIVRANEHLLTEQVQNPVIKDMGTTVVVLALGGGQQGWFCHVGDSRLYRLRGNHLEQLTQDHTWVAQAIEAGGLSPMQARSHPWRHLLTQCLGRDDLEPVAVHSLTLEPGDCYLLCSDGLTEEVLDWQIAATLRLMRSPEWAAQTLIDAACKRGGRDNITALVVQVPKDEVSGDS</sequence>
<dbReference type="STRING" id="1188229.GlitD10_1028"/>
<dbReference type="SMART" id="SM00331">
    <property type="entry name" value="PP2C_SIG"/>
    <property type="match status" value="1"/>
</dbReference>
<feature type="domain" description="PPM-type phosphatase" evidence="1">
    <location>
        <begin position="32"/>
        <end position="268"/>
    </location>
</feature>
<dbReference type="SMART" id="SM00332">
    <property type="entry name" value="PP2Cc"/>
    <property type="match status" value="1"/>
</dbReference>
<dbReference type="PROSITE" id="PS51746">
    <property type="entry name" value="PPM_2"/>
    <property type="match status" value="1"/>
</dbReference>
<dbReference type="GO" id="GO:0004722">
    <property type="term" value="F:protein serine/threonine phosphatase activity"/>
    <property type="evidence" value="ECO:0007669"/>
    <property type="project" value="UniProtKB-EC"/>
</dbReference>
<keyword evidence="3" id="KW-1185">Reference proteome</keyword>
<accession>A0A1J0ABN6</accession>
<organism evidence="2 3">
    <name type="scientific">Gloeomargarita lithophora Alchichica-D10</name>
    <dbReference type="NCBI Taxonomy" id="1188229"/>
    <lineage>
        <taxon>Bacteria</taxon>
        <taxon>Bacillati</taxon>
        <taxon>Cyanobacteriota</taxon>
        <taxon>Cyanophyceae</taxon>
        <taxon>Gloeomargaritales</taxon>
        <taxon>Gloeomargaritaceae</taxon>
        <taxon>Gloeomargarita</taxon>
    </lineage>
</organism>
<gene>
    <name evidence="2" type="ORF">GlitD10_1028</name>
</gene>
<dbReference type="Proteomes" id="UP000180235">
    <property type="component" value="Chromosome"/>
</dbReference>
<dbReference type="EC" id="3.1.3.16" evidence="2"/>
<dbReference type="CDD" id="cd00143">
    <property type="entry name" value="PP2Cc"/>
    <property type="match status" value="1"/>
</dbReference>
<dbReference type="SUPFAM" id="SSF81606">
    <property type="entry name" value="PP2C-like"/>
    <property type="match status" value="1"/>
</dbReference>
<keyword evidence="2" id="KW-0378">Hydrolase</keyword>
<dbReference type="InterPro" id="IPR036457">
    <property type="entry name" value="PPM-type-like_dom_sf"/>
</dbReference>
<dbReference type="PANTHER" id="PTHR47992">
    <property type="entry name" value="PROTEIN PHOSPHATASE"/>
    <property type="match status" value="1"/>
</dbReference>
<dbReference type="InterPro" id="IPR001932">
    <property type="entry name" value="PPM-type_phosphatase-like_dom"/>
</dbReference>
<dbReference type="KEGG" id="glt:GlitD10_1028"/>
<protein>
    <submittedName>
        <fullName evidence="2">Protein serine/threonine phosphatase</fullName>
        <ecNumber evidence="2">3.1.3.16</ecNumber>
    </submittedName>
</protein>
<evidence type="ECO:0000259" key="1">
    <source>
        <dbReference type="PROSITE" id="PS51746"/>
    </source>
</evidence>
<reference evidence="2 3" key="1">
    <citation type="submission" date="2016-10" db="EMBL/GenBank/DDBJ databases">
        <title>Description of Gloeomargarita lithophora gen. nov., sp. nov., a thylakoid-bearing basal-branching cyanobacterium with intracellular carbonates, and proposal for Gloeomargaritales ord. nov.</title>
        <authorList>
            <person name="Moreira D."/>
            <person name="Tavera R."/>
            <person name="Benzerara K."/>
            <person name="Skouri-Panet F."/>
            <person name="Couradeau E."/>
            <person name="Gerard E."/>
            <person name="Loussert C."/>
            <person name="Novelo E."/>
            <person name="Zivanovic Y."/>
            <person name="Lopez-Garcia P."/>
        </authorList>
    </citation>
    <scope>NUCLEOTIDE SEQUENCE [LARGE SCALE GENOMIC DNA]</scope>
    <source>
        <strain evidence="2 3">D10</strain>
    </source>
</reference>
<evidence type="ECO:0000313" key="3">
    <source>
        <dbReference type="Proteomes" id="UP000180235"/>
    </source>
</evidence>
<name>A0A1J0ABN6_9CYAN</name>